<dbReference type="Proteomes" id="UP000241193">
    <property type="component" value="Unassembled WGS sequence"/>
</dbReference>
<dbReference type="InterPro" id="IPR007345">
    <property type="entry name" value="Polysacch_pyruvyl_Trfase"/>
</dbReference>
<gene>
    <name evidence="2" type="ORF">C8261_01520</name>
</gene>
<accession>A0A2T4IK29</accession>
<dbReference type="Pfam" id="PF04230">
    <property type="entry name" value="PS_pyruv_trans"/>
    <property type="match status" value="1"/>
</dbReference>
<dbReference type="PANTHER" id="PTHR36836">
    <property type="entry name" value="COLANIC ACID BIOSYNTHESIS PROTEIN WCAK"/>
    <property type="match status" value="1"/>
</dbReference>
<feature type="domain" description="Polysaccharide pyruvyl transferase" evidence="1">
    <location>
        <begin position="60"/>
        <end position="315"/>
    </location>
</feature>
<protein>
    <recommendedName>
        <fullName evidence="1">Polysaccharide pyruvyl transferase domain-containing protein</fullName>
    </recommendedName>
</protein>
<comment type="caution">
    <text evidence="2">The sequence shown here is derived from an EMBL/GenBank/DDBJ whole genome shotgun (WGS) entry which is preliminary data.</text>
</comment>
<proteinExistence type="predicted"/>
<reference evidence="2 3" key="2">
    <citation type="submission" date="2018-04" db="EMBL/GenBank/DDBJ databases">
        <title>Thauera lacus sp. nov., isolated from an saline lake in Inner Mongolia, China.</title>
        <authorList>
            <person name="Liang Q.-Y."/>
        </authorList>
    </citation>
    <scope>NUCLEOTIDE SEQUENCE [LARGE SCALE GENOMIC DNA]</scope>
    <source>
        <strain evidence="2 3">D20</strain>
    </source>
</reference>
<name>A0A2T4IK29_9RHOO</name>
<evidence type="ECO:0000313" key="3">
    <source>
        <dbReference type="Proteomes" id="UP000241193"/>
    </source>
</evidence>
<dbReference type="EMBL" id="PZKC01000001">
    <property type="protein sequence ID" value="PTD98122.1"/>
    <property type="molecule type" value="Genomic_DNA"/>
</dbReference>
<dbReference type="PANTHER" id="PTHR36836:SF1">
    <property type="entry name" value="COLANIC ACID BIOSYNTHESIS PROTEIN WCAK"/>
    <property type="match status" value="1"/>
</dbReference>
<keyword evidence="3" id="KW-1185">Reference proteome</keyword>
<evidence type="ECO:0000313" key="2">
    <source>
        <dbReference type="EMBL" id="PTD98122.1"/>
    </source>
</evidence>
<organism evidence="2 3">
    <name type="scientific">Pseudothauera lacus</name>
    <dbReference type="NCBI Taxonomy" id="2136175"/>
    <lineage>
        <taxon>Bacteria</taxon>
        <taxon>Pseudomonadati</taxon>
        <taxon>Pseudomonadota</taxon>
        <taxon>Betaproteobacteria</taxon>
        <taxon>Rhodocyclales</taxon>
        <taxon>Zoogloeaceae</taxon>
        <taxon>Pseudothauera</taxon>
    </lineage>
</organism>
<sequence length="388" mass="42764">MLQERLGDVQLMCPLDNPAAEARQWPQAAGQGVRFTSSPVFPATALRWWARANRLLPLARMGFPRFAADAGTRAAFEQSAALIMTGGDILTLDYGVMSLYQWCRLNEAAMESGVPAVLWAASVGPFSARPEVERVMAAHLRRYAAITVRETVSLEYLRSIGVEHAELVADPAFHLGVETFDTSALDFGGSRPLLGFNVSPLIRLFRGGKASAEAMDREIVAFLRKVTQASEFGVVLIPHVGPLDGGDNNSDWHYMQGLLRHLDDCRERIVLAPPDLNAAQLKYLIGLCRYFIGARTHSTIAALSQGVPTVSIAYSTKAKGINKDLFGHLRYVLETPRVTAETLDESLVYLQNEEADMRALLAERLPEWRSRAMGSVDALLRVARNSRQ</sequence>
<evidence type="ECO:0000259" key="1">
    <source>
        <dbReference type="Pfam" id="PF04230"/>
    </source>
</evidence>
<dbReference type="AlphaFoldDB" id="A0A2T4IK29"/>
<reference evidence="2 3" key="1">
    <citation type="submission" date="2018-03" db="EMBL/GenBank/DDBJ databases">
        <authorList>
            <person name="Keele B.F."/>
        </authorList>
    </citation>
    <scope>NUCLEOTIDE SEQUENCE [LARGE SCALE GENOMIC DNA]</scope>
    <source>
        <strain evidence="2 3">D20</strain>
    </source>
</reference>